<accession>A0ABU5SUC3</accession>
<feature type="compositionally biased region" description="Pro residues" evidence="1">
    <location>
        <begin position="844"/>
        <end position="868"/>
    </location>
</feature>
<feature type="region of interest" description="Disordered" evidence="1">
    <location>
        <begin position="1028"/>
        <end position="1051"/>
    </location>
</feature>
<reference evidence="4 5" key="1">
    <citation type="submission" date="2023-12" db="EMBL/GenBank/DDBJ databases">
        <title>Baltic Sea Cyanobacteria.</title>
        <authorList>
            <person name="Delbaje E."/>
            <person name="Fewer D.P."/>
            <person name="Shishido T.K."/>
        </authorList>
    </citation>
    <scope>NUCLEOTIDE SEQUENCE [LARGE SCALE GENOMIC DNA]</scope>
    <source>
        <strain evidence="4 5">UHCC 0281</strain>
    </source>
</reference>
<protein>
    <submittedName>
        <fullName evidence="4">CHAT domain-containing protein</fullName>
    </submittedName>
</protein>
<dbReference type="InterPro" id="IPR024983">
    <property type="entry name" value="CHAT_dom"/>
</dbReference>
<evidence type="ECO:0000313" key="5">
    <source>
        <dbReference type="Proteomes" id="UP001302329"/>
    </source>
</evidence>
<feature type="signal peptide" evidence="2">
    <location>
        <begin position="1"/>
        <end position="25"/>
    </location>
</feature>
<feature type="domain" description="CHAT" evidence="3">
    <location>
        <begin position="1108"/>
        <end position="1401"/>
    </location>
</feature>
<proteinExistence type="predicted"/>
<keyword evidence="2" id="KW-0732">Signal</keyword>
<feature type="chain" id="PRO_5046826566" evidence="2">
    <location>
        <begin position="26"/>
        <end position="1404"/>
    </location>
</feature>
<sequence length="1404" mass="143438">MKSTRWLAPLRVFVLIGLATTPVAAGEITATGGPLGLGSVVNGLPGGSCFGGACAIQGGTSAGANLFHRFSAFDTRGGITGVSLDVAGHRNVMVGVTHPLGSFIDKAITLSSPANLVWLSPGGIRLSGAGTFTNVQHLNLTTATGLRVGEGRFDVHGTTAAAAASLTGAPVLGLSGLSTDPATLNQLGLSAQGDLAIEGGLLTVDGGLLLDAQGGHVLLGGSRLQAPGGQLALQGQQVSLQNTTVDVSSLAGAGGSISLSGQQVSLVGSSLLATGRTAGGVVRVGADPLGTVTALSTTVDATSTLRADATSTGPGGRILVLGKERADVAGAISARGGLQGGDGGFVETSAGWLALSTSPDLSAARGRGGTWLIDPRDIEIVAAGPGGGPPPGGTPGGLPGSASLIDVSLINTALNGGQTVIVDTTDPVGTQAGNISLLAPVQKSTGANATLDLRADGNILINIPGANPVAFSSTSATGRLDVNLWYQKTADAATPAGSISWEKGAVDINTGTLRALQGASRIDGNIELTGLFEPFKLLSGTVRTGEFGWSPASRGEIQLSSFANPKPAILDVSRRYTQGPDRIVTAFSTALLQIGPSAQVSSIDGGTFRDVTPVKKTILKVSDGATLALNQASISGPSLAIESGAQLQLSGSNQLANLASAGSILIAPNSTLNLQTATISPGTSIVLQGNGSATLRVDSASFRNDGTVQGSGEIVVGSGQGSFTNGGSPLPGAPVALLDPIGSLVIRAASFQLADNSQLLFDLSTADQLSIFGDTVLGGGLEVASPPIVGVATPFDLIRAQAITGAFIPNQTFLPIGFVLQGVAMTGDPLLPAIVGGSLAANAPPPLAPPDPPFTPSPPFTPNPPTTALPPQTVTAPQAPSPSPEPSPAPTPSLLVPDLGYQLFAGTQTSPFGSSLSSSRQGVGTDALAVNLSEADFSLADGAVTAPAPLTVTTTTLSPDLVASALSDGDQQRTEDVRRTLGDVGTAADSDGTLRLEELQRLLSKASQKGDKDDERFNPAVLMVSFTEQQETAGQEQKPPAAQDQKALGATEKKPTNSFLDLILLSRKGEPFGQRVELSRERFGQQLRALYRQLARLEPLDVENPESPSRQIHRALIAPLAEELKAKGITTLVIVADRGLQGLPFAALHDGASYFGDQFGFSITPSLNLTSFGPPRLARGRVLAAGASEFEGLSPLPLVPEELAGIPDGVGIDRFLNKNFTPEVLLSQAADPRYERLHVATHAEFMPGGPSQARIFTGTGSVSLQEFARLRQQRSGSPLELFVLSACRTALGDSDSELGFAGLALQAGSRSAIGTLWYVDDVATSAYFLQLYRYLDQGVQKADALRATRQAMATGKVRLEGDKVIGSDGVPLLTELTPSQRRRVASGMAHPYFWAGVQLIGTPW</sequence>
<evidence type="ECO:0000256" key="2">
    <source>
        <dbReference type="SAM" id="SignalP"/>
    </source>
</evidence>
<dbReference type="EMBL" id="JAYGHY010000010">
    <property type="protein sequence ID" value="MEA5441947.1"/>
    <property type="molecule type" value="Genomic_DNA"/>
</dbReference>
<gene>
    <name evidence="4" type="ORF">VB739_05215</name>
</gene>
<dbReference type="InterPro" id="IPR012334">
    <property type="entry name" value="Pectin_lyas_fold"/>
</dbReference>
<feature type="compositionally biased region" description="Pro residues" evidence="1">
    <location>
        <begin position="879"/>
        <end position="891"/>
    </location>
</feature>
<evidence type="ECO:0000256" key="1">
    <source>
        <dbReference type="SAM" id="MobiDB-lite"/>
    </source>
</evidence>
<dbReference type="Pfam" id="PF12770">
    <property type="entry name" value="CHAT"/>
    <property type="match status" value="1"/>
</dbReference>
<comment type="caution">
    <text evidence="4">The sequence shown here is derived from an EMBL/GenBank/DDBJ whole genome shotgun (WGS) entry which is preliminary data.</text>
</comment>
<dbReference type="RefSeq" id="WP_323356046.1">
    <property type="nucleotide sequence ID" value="NZ_JAYGHY010000010.1"/>
</dbReference>
<feature type="region of interest" description="Disordered" evidence="1">
    <location>
        <begin position="844"/>
        <end position="896"/>
    </location>
</feature>
<dbReference type="Gene3D" id="2.160.20.10">
    <property type="entry name" value="Single-stranded right-handed beta-helix, Pectin lyase-like"/>
    <property type="match status" value="1"/>
</dbReference>
<dbReference type="Proteomes" id="UP001302329">
    <property type="component" value="Unassembled WGS sequence"/>
</dbReference>
<organism evidence="4 5">
    <name type="scientific">Cyanobium gracile UHCC 0281</name>
    <dbReference type="NCBI Taxonomy" id="3110309"/>
    <lineage>
        <taxon>Bacteria</taxon>
        <taxon>Bacillati</taxon>
        <taxon>Cyanobacteriota</taxon>
        <taxon>Cyanophyceae</taxon>
        <taxon>Synechococcales</taxon>
        <taxon>Prochlorococcaceae</taxon>
        <taxon>Cyanobium</taxon>
    </lineage>
</organism>
<evidence type="ECO:0000313" key="4">
    <source>
        <dbReference type="EMBL" id="MEA5441947.1"/>
    </source>
</evidence>
<name>A0ABU5SUC3_9CYAN</name>
<keyword evidence="5" id="KW-1185">Reference proteome</keyword>
<evidence type="ECO:0000259" key="3">
    <source>
        <dbReference type="Pfam" id="PF12770"/>
    </source>
</evidence>